<comment type="caution">
    <text evidence="2">The sequence shown here is derived from an EMBL/GenBank/DDBJ whole genome shotgun (WGS) entry which is preliminary data.</text>
</comment>
<evidence type="ECO:0000313" key="2">
    <source>
        <dbReference type="EMBL" id="GAT18375.1"/>
    </source>
</evidence>
<dbReference type="PANTHER" id="PTHR30419">
    <property type="entry name" value="HTH-TYPE TRANSCRIPTIONAL REGULATOR YBHD"/>
    <property type="match status" value="1"/>
</dbReference>
<feature type="domain" description="LysR substrate-binding" evidence="1">
    <location>
        <begin position="5"/>
        <end position="181"/>
    </location>
</feature>
<dbReference type="AlphaFoldDB" id="A0A1Z5H5J3"/>
<dbReference type="GO" id="GO:0005829">
    <property type="term" value="C:cytosol"/>
    <property type="evidence" value="ECO:0007669"/>
    <property type="project" value="TreeGrafter"/>
</dbReference>
<dbReference type="RefSeq" id="WP_098823885.1">
    <property type="nucleotide sequence ID" value="NZ_BCMJ01000002.1"/>
</dbReference>
<protein>
    <submittedName>
        <fullName evidence="2">LysR family transcriptional regulator</fullName>
    </submittedName>
</protein>
<evidence type="ECO:0000313" key="3">
    <source>
        <dbReference type="Proteomes" id="UP000223370"/>
    </source>
</evidence>
<dbReference type="GO" id="GO:0006355">
    <property type="term" value="P:regulation of DNA-templated transcription"/>
    <property type="evidence" value="ECO:0007669"/>
    <property type="project" value="TreeGrafter"/>
</dbReference>
<dbReference type="Proteomes" id="UP000223370">
    <property type="component" value="Unassembled WGS sequence"/>
</dbReference>
<dbReference type="OrthoDB" id="63123at2"/>
<dbReference type="PANTHER" id="PTHR30419:SF28">
    <property type="entry name" value="HTH-TYPE TRANSCRIPTIONAL REGULATOR BSDA"/>
    <property type="match status" value="1"/>
</dbReference>
<reference evidence="2 3" key="1">
    <citation type="submission" date="2015-11" db="EMBL/GenBank/DDBJ databases">
        <title>Draft genome sequences of new species of the genus Lactobacillus isolated from orchardgrass silage.</title>
        <authorList>
            <person name="Tohno M."/>
            <person name="Tanizawa Y."/>
            <person name="Arita M."/>
        </authorList>
    </citation>
    <scope>NUCLEOTIDE SEQUENCE [LARGE SCALE GENOMIC DNA]</scope>
    <source>
        <strain evidence="2 3">IWT5</strain>
    </source>
</reference>
<accession>A0A1Z5H5J3</accession>
<gene>
    <name evidence="2" type="primary">lysR_3</name>
    <name evidence="2" type="ORF">IWT5_00649</name>
</gene>
<dbReference type="InterPro" id="IPR050950">
    <property type="entry name" value="HTH-type_LysR_regulators"/>
</dbReference>
<keyword evidence="3" id="KW-1185">Reference proteome</keyword>
<name>A0A1Z5H5J3_9LACO</name>
<dbReference type="Pfam" id="PF03466">
    <property type="entry name" value="LysR_substrate"/>
    <property type="match status" value="1"/>
</dbReference>
<sequence length="186" mass="21083">MFLAQIQKFQQQYPQVKFILHQGDYTTIPEWVRTNQVDFGLVSPDALPHTDVQFVKSGVLKAVLPPNHPLVQHCFVTANLTSEPFLELEEGSYSEPLAAFEKAHLQPNIKLRVHDDYSILSMVELGLGVSILPELVLQKTAYNVAILPIKPELTRNIGMISQKKEMLPIASQYFINFIMENIDLLP</sequence>
<dbReference type="CDD" id="cd05466">
    <property type="entry name" value="PBP2_LTTR_substrate"/>
    <property type="match status" value="1"/>
</dbReference>
<organism evidence="2 3">
    <name type="scientific">Secundilactobacillus silagincola</name>
    <dbReference type="NCBI Taxonomy" id="1714681"/>
    <lineage>
        <taxon>Bacteria</taxon>
        <taxon>Bacillati</taxon>
        <taxon>Bacillota</taxon>
        <taxon>Bacilli</taxon>
        <taxon>Lactobacillales</taxon>
        <taxon>Lactobacillaceae</taxon>
        <taxon>Secundilactobacillus</taxon>
    </lineage>
</organism>
<evidence type="ECO:0000259" key="1">
    <source>
        <dbReference type="Pfam" id="PF03466"/>
    </source>
</evidence>
<dbReference type="EMBL" id="BCMJ01000002">
    <property type="protein sequence ID" value="GAT18375.1"/>
    <property type="molecule type" value="Genomic_DNA"/>
</dbReference>
<dbReference type="Gene3D" id="3.40.190.290">
    <property type="match status" value="1"/>
</dbReference>
<dbReference type="InterPro" id="IPR005119">
    <property type="entry name" value="LysR_subst-bd"/>
</dbReference>
<dbReference type="SUPFAM" id="SSF53850">
    <property type="entry name" value="Periplasmic binding protein-like II"/>
    <property type="match status" value="1"/>
</dbReference>
<proteinExistence type="predicted"/>